<dbReference type="EMBL" id="CAUYUJ010019593">
    <property type="protein sequence ID" value="CAK0892301.1"/>
    <property type="molecule type" value="Genomic_DNA"/>
</dbReference>
<accession>A0ABN9WZK0</accession>
<evidence type="ECO:0000256" key="1">
    <source>
        <dbReference type="SAM" id="MobiDB-lite"/>
    </source>
</evidence>
<proteinExistence type="predicted"/>
<protein>
    <submittedName>
        <fullName evidence="2">Uncharacterized protein</fullName>
    </submittedName>
</protein>
<evidence type="ECO:0000313" key="3">
    <source>
        <dbReference type="Proteomes" id="UP001189429"/>
    </source>
</evidence>
<evidence type="ECO:0000313" key="2">
    <source>
        <dbReference type="EMBL" id="CAK0892301.1"/>
    </source>
</evidence>
<feature type="compositionally biased region" description="Basic and acidic residues" evidence="1">
    <location>
        <begin position="1"/>
        <end position="18"/>
    </location>
</feature>
<keyword evidence="3" id="KW-1185">Reference proteome</keyword>
<name>A0ABN9WZK0_9DINO</name>
<gene>
    <name evidence="2" type="ORF">PCOR1329_LOCUS72004</name>
</gene>
<feature type="region of interest" description="Disordered" evidence="1">
    <location>
        <begin position="1"/>
        <end position="33"/>
    </location>
</feature>
<sequence length="139" mass="14914">MRPESPRQKAAARTEEKAPTTGGEPQRAEPARSVTAIHVCHSSTLAPSLARYARQARGVPAPSQGIRADLQTFIPMQRFVARRARVDRACRFQLAASVGFVLQPHLERGGPTAGRAAQTEDHSPGSAAGSVPQPRTEIE</sequence>
<comment type="caution">
    <text evidence="2">The sequence shown here is derived from an EMBL/GenBank/DDBJ whole genome shotgun (WGS) entry which is preliminary data.</text>
</comment>
<organism evidence="2 3">
    <name type="scientific">Prorocentrum cordatum</name>
    <dbReference type="NCBI Taxonomy" id="2364126"/>
    <lineage>
        <taxon>Eukaryota</taxon>
        <taxon>Sar</taxon>
        <taxon>Alveolata</taxon>
        <taxon>Dinophyceae</taxon>
        <taxon>Prorocentrales</taxon>
        <taxon>Prorocentraceae</taxon>
        <taxon>Prorocentrum</taxon>
    </lineage>
</organism>
<feature type="region of interest" description="Disordered" evidence="1">
    <location>
        <begin position="105"/>
        <end position="139"/>
    </location>
</feature>
<dbReference type="Proteomes" id="UP001189429">
    <property type="component" value="Unassembled WGS sequence"/>
</dbReference>
<reference evidence="2" key="1">
    <citation type="submission" date="2023-10" db="EMBL/GenBank/DDBJ databases">
        <authorList>
            <person name="Chen Y."/>
            <person name="Shah S."/>
            <person name="Dougan E. K."/>
            <person name="Thang M."/>
            <person name="Chan C."/>
        </authorList>
    </citation>
    <scope>NUCLEOTIDE SEQUENCE [LARGE SCALE GENOMIC DNA]</scope>
</reference>